<evidence type="ECO:0000256" key="3">
    <source>
        <dbReference type="SAM" id="SignalP"/>
    </source>
</evidence>
<dbReference type="PROSITE" id="PS51117">
    <property type="entry name" value="LAMININ_NTER"/>
    <property type="match status" value="1"/>
</dbReference>
<dbReference type="Gene3D" id="2.60.120.260">
    <property type="entry name" value="Galactose-binding domain-like"/>
    <property type="match status" value="1"/>
</dbReference>
<dbReference type="PANTHER" id="PTHR10574:SF27">
    <property type="entry name" value="NETRIN-G2"/>
    <property type="match status" value="1"/>
</dbReference>
<organism evidence="5 6">
    <name type="scientific">Oryzias javanicus</name>
    <name type="common">Javanese ricefish</name>
    <name type="synonym">Aplocheilus javanicus</name>
    <dbReference type="NCBI Taxonomy" id="123683"/>
    <lineage>
        <taxon>Eukaryota</taxon>
        <taxon>Metazoa</taxon>
        <taxon>Chordata</taxon>
        <taxon>Craniata</taxon>
        <taxon>Vertebrata</taxon>
        <taxon>Euteleostomi</taxon>
        <taxon>Actinopterygii</taxon>
        <taxon>Neopterygii</taxon>
        <taxon>Teleostei</taxon>
        <taxon>Neoteleostei</taxon>
        <taxon>Acanthomorphata</taxon>
        <taxon>Ovalentaria</taxon>
        <taxon>Atherinomorphae</taxon>
        <taxon>Beloniformes</taxon>
        <taxon>Adrianichthyidae</taxon>
        <taxon>Oryziinae</taxon>
        <taxon>Oryzias</taxon>
    </lineage>
</organism>
<dbReference type="InterPro" id="IPR008211">
    <property type="entry name" value="Laminin_N"/>
</dbReference>
<dbReference type="Pfam" id="PF00055">
    <property type="entry name" value="Laminin_N"/>
    <property type="match status" value="1"/>
</dbReference>
<accession>A0A437D1H9</accession>
<dbReference type="Proteomes" id="UP000283210">
    <property type="component" value="Chromosome 9"/>
</dbReference>
<protein>
    <recommendedName>
        <fullName evidence="4">Laminin N-terminal domain-containing protein</fullName>
    </recommendedName>
</protein>
<dbReference type="AlphaFoldDB" id="A0A437D1H9"/>
<sequence length="171" mass="19225">MSKMTLCCEPHRLLALILVLLSPLSWGQFSGQYDACRSNLGAVPGWELYPCQPPPANMKEFMQIRVDPPGITCGNPPERFCTLENPYLCSDECDASSPDLSHPPQLMGDRERGGLITYWQTITWSRYPEPLQANVTLSWNKSLEVVDDIVITFEYGRPTSMVLEKSLDKGN</sequence>
<evidence type="ECO:0000313" key="5">
    <source>
        <dbReference type="EMBL" id="RVE68704.1"/>
    </source>
</evidence>
<dbReference type="InterPro" id="IPR050440">
    <property type="entry name" value="Laminin/Netrin_ECM"/>
</dbReference>
<dbReference type="PANTHER" id="PTHR10574">
    <property type="entry name" value="NETRIN/LAMININ-RELATED"/>
    <property type="match status" value="1"/>
</dbReference>
<reference evidence="5 6" key="1">
    <citation type="submission" date="2018-11" db="EMBL/GenBank/DDBJ databases">
        <authorList>
            <person name="Lopez-Roques C."/>
            <person name="Donnadieu C."/>
            <person name="Bouchez O."/>
            <person name="Klopp C."/>
            <person name="Cabau C."/>
            <person name="Zahm M."/>
        </authorList>
    </citation>
    <scope>NUCLEOTIDE SEQUENCE [LARGE SCALE GENOMIC DNA]</scope>
    <source>
        <strain evidence="5">RS831</strain>
        <tissue evidence="5">Whole body</tissue>
    </source>
</reference>
<dbReference type="EMBL" id="CM012445">
    <property type="protein sequence ID" value="RVE68704.1"/>
    <property type="molecule type" value="Genomic_DNA"/>
</dbReference>
<feature type="signal peptide" evidence="3">
    <location>
        <begin position="1"/>
        <end position="27"/>
    </location>
</feature>
<evidence type="ECO:0000256" key="2">
    <source>
        <dbReference type="ARBA" id="ARBA00023292"/>
    </source>
</evidence>
<dbReference type="GO" id="GO:0007409">
    <property type="term" value="P:axonogenesis"/>
    <property type="evidence" value="ECO:0007669"/>
    <property type="project" value="TreeGrafter"/>
</dbReference>
<evidence type="ECO:0000256" key="1">
    <source>
        <dbReference type="ARBA" id="ARBA00023157"/>
    </source>
</evidence>
<keyword evidence="6" id="KW-1185">Reference proteome</keyword>
<evidence type="ECO:0000259" key="4">
    <source>
        <dbReference type="PROSITE" id="PS51117"/>
    </source>
</evidence>
<keyword evidence="1" id="KW-1015">Disulfide bond</keyword>
<dbReference type="OrthoDB" id="9981301at2759"/>
<name>A0A437D1H9_ORYJA</name>
<feature type="domain" description="Laminin N-terminal" evidence="4">
    <location>
        <begin position="47"/>
        <end position="171"/>
    </location>
</feature>
<proteinExistence type="predicted"/>
<dbReference type="GO" id="GO:0009887">
    <property type="term" value="P:animal organ morphogenesis"/>
    <property type="evidence" value="ECO:0007669"/>
    <property type="project" value="TreeGrafter"/>
</dbReference>
<dbReference type="GO" id="GO:0009888">
    <property type="term" value="P:tissue development"/>
    <property type="evidence" value="ECO:0007669"/>
    <property type="project" value="TreeGrafter"/>
</dbReference>
<keyword evidence="2" id="KW-0424">Laminin EGF-like domain</keyword>
<reference evidence="5 6" key="2">
    <citation type="submission" date="2019-01" db="EMBL/GenBank/DDBJ databases">
        <title>A chromosome length genome reference of the Java medaka (oryzias javanicus).</title>
        <authorList>
            <person name="Herpin A."/>
            <person name="Takehana Y."/>
            <person name="Naruse K."/>
            <person name="Ansai S."/>
            <person name="Kawaguchi M."/>
        </authorList>
    </citation>
    <scope>NUCLEOTIDE SEQUENCE [LARGE SCALE GENOMIC DNA]</scope>
    <source>
        <strain evidence="5">RS831</strain>
        <tissue evidence="5">Whole body</tissue>
    </source>
</reference>
<feature type="chain" id="PRO_5019467875" description="Laminin N-terminal domain-containing protein" evidence="3">
    <location>
        <begin position="28"/>
        <end position="171"/>
    </location>
</feature>
<keyword evidence="3" id="KW-0732">Signal</keyword>
<gene>
    <name evidence="5" type="ORF">OJAV_G00094240</name>
</gene>
<evidence type="ECO:0000313" key="6">
    <source>
        <dbReference type="Proteomes" id="UP000283210"/>
    </source>
</evidence>